<dbReference type="PANTHER" id="PTHR43739:SF5">
    <property type="entry name" value="EXO-ALPHA-SIALIDASE"/>
    <property type="match status" value="1"/>
</dbReference>
<evidence type="ECO:0000313" key="2">
    <source>
        <dbReference type="EMBL" id="UXI68834.1"/>
    </source>
</evidence>
<evidence type="ECO:0000313" key="3">
    <source>
        <dbReference type="Proteomes" id="UP001064632"/>
    </source>
</evidence>
<dbReference type="RefSeq" id="WP_261695793.1">
    <property type="nucleotide sequence ID" value="NZ_CP104694.1"/>
</dbReference>
<organism evidence="2 3">
    <name type="scientific">Tahibacter amnicola</name>
    <dbReference type="NCBI Taxonomy" id="2976241"/>
    <lineage>
        <taxon>Bacteria</taxon>
        <taxon>Pseudomonadati</taxon>
        <taxon>Pseudomonadota</taxon>
        <taxon>Gammaproteobacteria</taxon>
        <taxon>Lysobacterales</taxon>
        <taxon>Rhodanobacteraceae</taxon>
        <taxon>Tahibacter</taxon>
    </lineage>
</organism>
<dbReference type="Pfam" id="PF02012">
    <property type="entry name" value="BNR"/>
    <property type="match status" value="1"/>
</dbReference>
<evidence type="ECO:0000256" key="1">
    <source>
        <dbReference type="SAM" id="SignalP"/>
    </source>
</evidence>
<dbReference type="InterPro" id="IPR015943">
    <property type="entry name" value="WD40/YVTN_repeat-like_dom_sf"/>
</dbReference>
<dbReference type="EMBL" id="CP104694">
    <property type="protein sequence ID" value="UXI68834.1"/>
    <property type="molecule type" value="Genomic_DNA"/>
</dbReference>
<dbReference type="CDD" id="cd15482">
    <property type="entry name" value="Sialidase_non-viral"/>
    <property type="match status" value="1"/>
</dbReference>
<dbReference type="InterPro" id="IPR002860">
    <property type="entry name" value="BNR_rpt"/>
</dbReference>
<feature type="chain" id="PRO_5045386407" description="BNR/Asp-box repeat protein" evidence="1">
    <location>
        <begin position="26"/>
        <end position="729"/>
    </location>
</feature>
<gene>
    <name evidence="2" type="ORF">N4264_04035</name>
</gene>
<dbReference type="SUPFAM" id="SSF110296">
    <property type="entry name" value="Oligoxyloglucan reducing end-specific cellobiohydrolase"/>
    <property type="match status" value="2"/>
</dbReference>
<dbReference type="Proteomes" id="UP001064632">
    <property type="component" value="Chromosome"/>
</dbReference>
<proteinExistence type="predicted"/>
<accession>A0ABY6BG39</accession>
<keyword evidence="1" id="KW-0732">Signal</keyword>
<dbReference type="Gene3D" id="2.130.10.10">
    <property type="entry name" value="YVTN repeat-like/Quinoprotein amine dehydrogenase"/>
    <property type="match status" value="4"/>
</dbReference>
<dbReference type="InterPro" id="IPR052025">
    <property type="entry name" value="Xyloglucanase_GH74"/>
</dbReference>
<dbReference type="PANTHER" id="PTHR43739">
    <property type="entry name" value="XYLOGLUCANASE (EUROFUNG)"/>
    <property type="match status" value="1"/>
</dbReference>
<sequence>MSLFSGVRQLACACVLAALAGTALAAEWTPIGLDGGVINRIAGDPANPNQVYALGAGGLFASADHGVTWQRREAGMSAPVDGFGVLGVDPDYAGRVYVFDVQGRLWRSDDGAVNWQLAGYQTNAIRRAFADIPGSTQSSYLVADGTLLRSDDAGATFTTVNGNIPPDLHITAIAVDRAAPARLLAGTADGRILFSTNSGTTWSVADVGSEDVGQLAFGASGMYAIVGRTVYTSENGSAWGATSVDGIALSLEPLRSGQGDVLIGTTDGVYGATAFGSTLSAHQLGLPGQPGDRSHVTALYVSNASSYALPTDALVATSGGGILAYSVASHAWESRSTGIHSATVRALAFQGAGENRLFAGLSNEMSLTGSPLWPFQALGVGPVLQGLQSEASMIRDIAIDPTTAGDARTMHLYAGGRYRGSRNAGLYKSINGGATWSRIEGGLPTSGGGAFIGTVREVALDLRSCASPPASGPCQSGPLNRVYATAAGRNDAYRVIRSDDAGSSWTDVSGNLPQMIEVDGTFELLTPMHLLLDPTDRNTLYLSTYADYYRDDDATVVQTMPSGVFRSTDGGQTWQQRSEGLPRMNGSTHTAWSVFAFAMHPRQPRRLIAGVTNYGFTEGRIYTSADGGDHWQDSSVGLVDCLPRALAIDPAAPSVIYVGGTATSGHGCVFRSENNGATWAPLHEGLPTVSVTAIARDPQDQARIVIGSMSGPWERREAPDKIFEDLDPL</sequence>
<keyword evidence="3" id="KW-1185">Reference proteome</keyword>
<protein>
    <recommendedName>
        <fullName evidence="4">BNR/Asp-box repeat protein</fullName>
    </recommendedName>
</protein>
<reference evidence="2" key="1">
    <citation type="submission" date="2022-09" db="EMBL/GenBank/DDBJ databases">
        <title>Tahibacter sp. nov., isolated from a fresh water.</title>
        <authorList>
            <person name="Baek J.H."/>
            <person name="Lee J.K."/>
            <person name="Kim J.M."/>
            <person name="Jeon C.O."/>
        </authorList>
    </citation>
    <scope>NUCLEOTIDE SEQUENCE</scope>
    <source>
        <strain evidence="2">W38</strain>
    </source>
</reference>
<name>A0ABY6BG39_9GAMM</name>
<evidence type="ECO:0008006" key="4">
    <source>
        <dbReference type="Google" id="ProtNLM"/>
    </source>
</evidence>
<feature type="signal peptide" evidence="1">
    <location>
        <begin position="1"/>
        <end position="25"/>
    </location>
</feature>